<keyword evidence="5" id="KW-0804">Transcription</keyword>
<dbReference type="GO" id="GO:0006357">
    <property type="term" value="P:regulation of transcription by RNA polymerase II"/>
    <property type="evidence" value="ECO:0007669"/>
    <property type="project" value="TreeGrafter"/>
</dbReference>
<dbReference type="GO" id="GO:0006325">
    <property type="term" value="P:chromatin organization"/>
    <property type="evidence" value="ECO:0007669"/>
    <property type="project" value="UniProtKB-KW"/>
</dbReference>
<reference evidence="8" key="1">
    <citation type="submission" date="2019-05" db="EMBL/GenBank/DDBJ databases">
        <title>Annotation for the trematode Fasciolopsis buski.</title>
        <authorList>
            <person name="Choi Y.-J."/>
        </authorList>
    </citation>
    <scope>NUCLEOTIDE SEQUENCE</scope>
    <source>
        <strain evidence="8">HT</strain>
        <tissue evidence="8">Whole worm</tissue>
    </source>
</reference>
<keyword evidence="4" id="KW-0805">Transcription regulation</keyword>
<dbReference type="EMBL" id="LUCM01010101">
    <property type="protein sequence ID" value="KAA0185924.1"/>
    <property type="molecule type" value="Genomic_DNA"/>
</dbReference>
<gene>
    <name evidence="8" type="ORF">FBUS_04590</name>
</gene>
<dbReference type="AlphaFoldDB" id="A0A8E0RKP0"/>
<sequence length="167" mass="18923">MEIELFRAIMAHKPVGADRHFQMIFIKALLSSRIHTAALSTDQLWVKLDTLYNMEELHEAEVNPFHQNKAREFVLPDEFTELKTKKFPRSDCDPSTLSPHKISTSGSSIPPARINTQKRMRKSLRSGDQSAEGTTSSSSDPPPQSPNRRSEHSSPSDTSVTTRKHRR</sequence>
<evidence type="ECO:0000313" key="9">
    <source>
        <dbReference type="Proteomes" id="UP000728185"/>
    </source>
</evidence>
<comment type="similarity">
    <text evidence="2">Belongs to the EAF7 family.</text>
</comment>
<dbReference type="Proteomes" id="UP000728185">
    <property type="component" value="Unassembled WGS sequence"/>
</dbReference>
<organism evidence="8 9">
    <name type="scientific">Fasciolopsis buskii</name>
    <dbReference type="NCBI Taxonomy" id="27845"/>
    <lineage>
        <taxon>Eukaryota</taxon>
        <taxon>Metazoa</taxon>
        <taxon>Spiralia</taxon>
        <taxon>Lophotrochozoa</taxon>
        <taxon>Platyhelminthes</taxon>
        <taxon>Trematoda</taxon>
        <taxon>Digenea</taxon>
        <taxon>Plagiorchiida</taxon>
        <taxon>Echinostomata</taxon>
        <taxon>Echinostomatoidea</taxon>
        <taxon>Fasciolidae</taxon>
        <taxon>Fasciolopsis</taxon>
    </lineage>
</organism>
<dbReference type="OrthoDB" id="5595141at2759"/>
<proteinExistence type="inferred from homology"/>
<evidence type="ECO:0000256" key="5">
    <source>
        <dbReference type="ARBA" id="ARBA00023163"/>
    </source>
</evidence>
<dbReference type="Pfam" id="PF07904">
    <property type="entry name" value="Eaf7"/>
    <property type="match status" value="1"/>
</dbReference>
<dbReference type="GO" id="GO:0005634">
    <property type="term" value="C:nucleus"/>
    <property type="evidence" value="ECO:0007669"/>
    <property type="project" value="UniProtKB-SubCell"/>
</dbReference>
<evidence type="ECO:0000256" key="4">
    <source>
        <dbReference type="ARBA" id="ARBA00023015"/>
    </source>
</evidence>
<comment type="subcellular location">
    <subcellularLocation>
        <location evidence="1">Nucleus</location>
    </subcellularLocation>
</comment>
<evidence type="ECO:0000256" key="2">
    <source>
        <dbReference type="ARBA" id="ARBA00007117"/>
    </source>
</evidence>
<feature type="region of interest" description="Disordered" evidence="7">
    <location>
        <begin position="84"/>
        <end position="167"/>
    </location>
</feature>
<keyword evidence="9" id="KW-1185">Reference proteome</keyword>
<dbReference type="PANTHER" id="PTHR13581:SF5">
    <property type="entry name" value="MRG_MORF4L-BINDING PROTEIN"/>
    <property type="match status" value="1"/>
</dbReference>
<dbReference type="PANTHER" id="PTHR13581">
    <property type="entry name" value="MRG-BINDING PROTEIN"/>
    <property type="match status" value="1"/>
</dbReference>
<evidence type="ECO:0000313" key="8">
    <source>
        <dbReference type="EMBL" id="KAA0185924.1"/>
    </source>
</evidence>
<keyword evidence="3" id="KW-0156">Chromatin regulator</keyword>
<comment type="caution">
    <text evidence="8">The sequence shown here is derived from an EMBL/GenBank/DDBJ whole genome shotgun (WGS) entry which is preliminary data.</text>
</comment>
<feature type="compositionally biased region" description="Polar residues" evidence="7">
    <location>
        <begin position="126"/>
        <end position="135"/>
    </location>
</feature>
<evidence type="ECO:0000256" key="7">
    <source>
        <dbReference type="SAM" id="MobiDB-lite"/>
    </source>
</evidence>
<name>A0A8E0RKP0_9TREM</name>
<dbReference type="InterPro" id="IPR012423">
    <property type="entry name" value="Eaf7/MRGBP"/>
</dbReference>
<protein>
    <submittedName>
        <fullName evidence="8">MRG-binding protein</fullName>
    </submittedName>
</protein>
<evidence type="ECO:0000256" key="3">
    <source>
        <dbReference type="ARBA" id="ARBA00022853"/>
    </source>
</evidence>
<evidence type="ECO:0000256" key="6">
    <source>
        <dbReference type="ARBA" id="ARBA00023242"/>
    </source>
</evidence>
<evidence type="ECO:0000256" key="1">
    <source>
        <dbReference type="ARBA" id="ARBA00004123"/>
    </source>
</evidence>
<keyword evidence="6" id="KW-0539">Nucleus</keyword>
<accession>A0A8E0RKP0</accession>
<dbReference type="GO" id="GO:0035267">
    <property type="term" value="C:NuA4 histone acetyltransferase complex"/>
    <property type="evidence" value="ECO:0007669"/>
    <property type="project" value="TreeGrafter"/>
</dbReference>
<feature type="compositionally biased region" description="Polar residues" evidence="7">
    <location>
        <begin position="93"/>
        <end position="108"/>
    </location>
</feature>